<dbReference type="EMBL" id="BMAU01021379">
    <property type="protein sequence ID" value="GFY27544.1"/>
    <property type="molecule type" value="Genomic_DNA"/>
</dbReference>
<evidence type="ECO:0000313" key="2">
    <source>
        <dbReference type="EMBL" id="GFY27544.1"/>
    </source>
</evidence>
<proteinExistence type="predicted"/>
<organism evidence="2 3">
    <name type="scientific">Trichonephila clavipes</name>
    <name type="common">Golden silk orbweaver</name>
    <name type="synonym">Nephila clavipes</name>
    <dbReference type="NCBI Taxonomy" id="2585209"/>
    <lineage>
        <taxon>Eukaryota</taxon>
        <taxon>Metazoa</taxon>
        <taxon>Ecdysozoa</taxon>
        <taxon>Arthropoda</taxon>
        <taxon>Chelicerata</taxon>
        <taxon>Arachnida</taxon>
        <taxon>Araneae</taxon>
        <taxon>Araneomorphae</taxon>
        <taxon>Entelegynae</taxon>
        <taxon>Araneoidea</taxon>
        <taxon>Nephilidae</taxon>
        <taxon>Trichonephila</taxon>
    </lineage>
</organism>
<dbReference type="AlphaFoldDB" id="A0A8X7BEC8"/>
<evidence type="ECO:0000313" key="3">
    <source>
        <dbReference type="Proteomes" id="UP000887159"/>
    </source>
</evidence>
<feature type="domain" description="RNase H type-1" evidence="1">
    <location>
        <begin position="13"/>
        <end position="134"/>
    </location>
</feature>
<dbReference type="Gene3D" id="3.30.420.10">
    <property type="entry name" value="Ribonuclease H-like superfamily/Ribonuclease H"/>
    <property type="match status" value="1"/>
</dbReference>
<gene>
    <name evidence="2" type="primary">NCL1_28619</name>
    <name evidence="2" type="ORF">TNCV_2071621</name>
</gene>
<dbReference type="SUPFAM" id="SSF53098">
    <property type="entry name" value="Ribonuclease H-like"/>
    <property type="match status" value="1"/>
</dbReference>
<sequence>MDTAIDLMRPRLVTAHADGSSDSERNRNGSGFFLKYPDNTTSKHKVSAAQIASNFTCELIAIRTALDIYLTGTSIADSDGIIVLSNCRSALEVTQEINSLLFSIGALGKSCTLQWIPAHVDIEGNEMANSFGNEARTLEPVTSFTTVSDANALAKQKLCSNPRKILATRIKL</sequence>
<comment type="caution">
    <text evidence="2">The sequence shown here is derived from an EMBL/GenBank/DDBJ whole genome shotgun (WGS) entry which is preliminary data.</text>
</comment>
<dbReference type="InterPro" id="IPR012337">
    <property type="entry name" value="RNaseH-like_sf"/>
</dbReference>
<evidence type="ECO:0000259" key="1">
    <source>
        <dbReference type="Pfam" id="PF00075"/>
    </source>
</evidence>
<name>A0A8X7BEC8_TRICX</name>
<reference evidence="2" key="1">
    <citation type="submission" date="2020-08" db="EMBL/GenBank/DDBJ databases">
        <title>Multicomponent nature underlies the extraordinary mechanical properties of spider dragline silk.</title>
        <authorList>
            <person name="Kono N."/>
            <person name="Nakamura H."/>
            <person name="Mori M."/>
            <person name="Yoshida Y."/>
            <person name="Ohtoshi R."/>
            <person name="Malay A.D."/>
            <person name="Moran D.A.P."/>
            <person name="Tomita M."/>
            <person name="Numata K."/>
            <person name="Arakawa K."/>
        </authorList>
    </citation>
    <scope>NUCLEOTIDE SEQUENCE</scope>
</reference>
<dbReference type="GO" id="GO:0004523">
    <property type="term" value="F:RNA-DNA hybrid ribonuclease activity"/>
    <property type="evidence" value="ECO:0007669"/>
    <property type="project" value="InterPro"/>
</dbReference>
<dbReference type="GO" id="GO:0003676">
    <property type="term" value="F:nucleic acid binding"/>
    <property type="evidence" value="ECO:0007669"/>
    <property type="project" value="InterPro"/>
</dbReference>
<accession>A0A8X7BEC8</accession>
<dbReference type="InterPro" id="IPR036397">
    <property type="entry name" value="RNaseH_sf"/>
</dbReference>
<dbReference type="Pfam" id="PF00075">
    <property type="entry name" value="RNase_H"/>
    <property type="match status" value="1"/>
</dbReference>
<dbReference type="InterPro" id="IPR002156">
    <property type="entry name" value="RNaseH_domain"/>
</dbReference>
<dbReference type="Proteomes" id="UP000887159">
    <property type="component" value="Unassembled WGS sequence"/>
</dbReference>
<keyword evidence="3" id="KW-1185">Reference proteome</keyword>
<protein>
    <submittedName>
        <fullName evidence="2">RNase H domain-containing protein</fullName>
    </submittedName>
</protein>